<evidence type="ECO:0000259" key="2">
    <source>
        <dbReference type="PROSITE" id="PS51154"/>
    </source>
</evidence>
<dbReference type="SMART" id="SM00506">
    <property type="entry name" value="A1pp"/>
    <property type="match status" value="1"/>
</dbReference>
<evidence type="ECO:0000256" key="1">
    <source>
        <dbReference type="ARBA" id="ARBA00035885"/>
    </source>
</evidence>
<dbReference type="RefSeq" id="WP_306061103.1">
    <property type="nucleotide sequence ID" value="NZ_CP120997.1"/>
</dbReference>
<evidence type="ECO:0000313" key="4">
    <source>
        <dbReference type="Proteomes" id="UP001239522"/>
    </source>
</evidence>
<accession>A0ABY9HV59</accession>
<evidence type="ECO:0000313" key="3">
    <source>
        <dbReference type="EMBL" id="WLQ38254.1"/>
    </source>
</evidence>
<dbReference type="InterPro" id="IPR043472">
    <property type="entry name" value="Macro_dom-like"/>
</dbReference>
<reference evidence="3 4" key="1">
    <citation type="submission" date="2023-03" db="EMBL/GenBank/DDBJ databases">
        <title>Isolation and description of six Streptomyces strains from soil environments, able to metabolize different microbial glucans.</title>
        <authorList>
            <person name="Widen T."/>
            <person name="Larsbrink J."/>
        </authorList>
    </citation>
    <scope>NUCLEOTIDE SEQUENCE [LARGE SCALE GENOMIC DNA]</scope>
    <source>
        <strain evidence="3 4">Mut1</strain>
    </source>
</reference>
<name>A0ABY9HV59_9ACTN</name>
<keyword evidence="4" id="KW-1185">Reference proteome</keyword>
<gene>
    <name evidence="3" type="ORF">P8A18_23580</name>
</gene>
<proteinExistence type="predicted"/>
<dbReference type="Gene3D" id="3.40.220.10">
    <property type="entry name" value="Leucine Aminopeptidase, subunit E, domain 1"/>
    <property type="match status" value="1"/>
</dbReference>
<feature type="domain" description="Macro" evidence="2">
    <location>
        <begin position="1"/>
        <end position="166"/>
    </location>
</feature>
<organism evidence="3 4">
    <name type="scientific">Streptomyces castrisilvae</name>
    <dbReference type="NCBI Taxonomy" id="3033811"/>
    <lineage>
        <taxon>Bacteria</taxon>
        <taxon>Bacillati</taxon>
        <taxon>Actinomycetota</taxon>
        <taxon>Actinomycetes</taxon>
        <taxon>Kitasatosporales</taxon>
        <taxon>Streptomycetaceae</taxon>
        <taxon>Streptomyces</taxon>
    </lineage>
</organism>
<dbReference type="InterPro" id="IPR050892">
    <property type="entry name" value="ADP-ribose_metab_enzymes"/>
</dbReference>
<comment type="catalytic activity">
    <reaction evidence="1">
        <text>an N-(ADP-alpha-D-ribosyl)-thymidine in DNA + H2O = a thymidine in DNA + ADP-D-ribose</text>
        <dbReference type="Rhea" id="RHEA:71655"/>
        <dbReference type="Rhea" id="RHEA-COMP:13556"/>
        <dbReference type="Rhea" id="RHEA-COMP:18051"/>
        <dbReference type="ChEBI" id="CHEBI:15377"/>
        <dbReference type="ChEBI" id="CHEBI:57967"/>
        <dbReference type="ChEBI" id="CHEBI:137386"/>
        <dbReference type="ChEBI" id="CHEBI:191199"/>
    </reaction>
    <physiologicalReaction direction="left-to-right" evidence="1">
        <dbReference type="Rhea" id="RHEA:71656"/>
    </physiologicalReaction>
</comment>
<dbReference type="SUPFAM" id="SSF52949">
    <property type="entry name" value="Macro domain-like"/>
    <property type="match status" value="1"/>
</dbReference>
<dbReference type="PROSITE" id="PS51154">
    <property type="entry name" value="MACRO"/>
    <property type="match status" value="1"/>
</dbReference>
<dbReference type="PANTHER" id="PTHR12521">
    <property type="entry name" value="PROTEIN C6ORF130"/>
    <property type="match status" value="1"/>
</dbReference>
<dbReference type="Proteomes" id="UP001239522">
    <property type="component" value="Chromosome"/>
</dbReference>
<dbReference type="CDD" id="cd02901">
    <property type="entry name" value="Macro_Poa1p-like"/>
    <property type="match status" value="1"/>
</dbReference>
<dbReference type="Pfam" id="PF01661">
    <property type="entry name" value="Macro"/>
    <property type="match status" value="1"/>
</dbReference>
<dbReference type="EMBL" id="CP120997">
    <property type="protein sequence ID" value="WLQ38254.1"/>
    <property type="molecule type" value="Genomic_DNA"/>
</dbReference>
<sequence>MIQESKGNLLEADVEAIVNAVNTVGVMGKGIALQFKQAFPENFKQYKAACDRSEVRVGEIFVHEAQPLGPRRYVLNFPTKRHWRGKSRAEDVRAGLDALVEVIKEYRIESIAIPALGCGHGGLDWGDVHPMIQTAFESLPTVEVLLFPPAGAPSPDSTPARTGAPE</sequence>
<dbReference type="InterPro" id="IPR002589">
    <property type="entry name" value="Macro_dom"/>
</dbReference>
<dbReference type="PANTHER" id="PTHR12521:SF0">
    <property type="entry name" value="ADP-RIBOSE GLYCOHYDROLASE OARD1"/>
    <property type="match status" value="1"/>
</dbReference>
<protein>
    <submittedName>
        <fullName evidence="3">Macro domain-containing protein</fullName>
    </submittedName>
</protein>